<dbReference type="InterPro" id="IPR004045">
    <property type="entry name" value="Glutathione_S-Trfase_N"/>
</dbReference>
<dbReference type="Gene3D" id="1.20.1050.10">
    <property type="match status" value="1"/>
</dbReference>
<dbReference type="EMBL" id="SDMP01000013">
    <property type="protein sequence ID" value="RYR16782.1"/>
    <property type="molecule type" value="Genomic_DNA"/>
</dbReference>
<evidence type="ECO:0000313" key="8">
    <source>
        <dbReference type="Proteomes" id="UP000289738"/>
    </source>
</evidence>
<reference evidence="7 8" key="1">
    <citation type="submission" date="2019-01" db="EMBL/GenBank/DDBJ databases">
        <title>Sequencing of cultivated peanut Arachis hypogaea provides insights into genome evolution and oil improvement.</title>
        <authorList>
            <person name="Chen X."/>
        </authorList>
    </citation>
    <scope>NUCLEOTIDE SEQUENCE [LARGE SCALE GENOMIC DNA]</scope>
    <source>
        <strain evidence="8">cv. Fuhuasheng</strain>
        <tissue evidence="7">Leaves</tissue>
    </source>
</reference>
<dbReference type="SUPFAM" id="SSF52833">
    <property type="entry name" value="Thioredoxin-like"/>
    <property type="match status" value="1"/>
</dbReference>
<comment type="caution">
    <text evidence="7">The sequence shown here is derived from an EMBL/GenBank/DDBJ whole genome shotgun (WGS) entry which is preliminary data.</text>
</comment>
<comment type="similarity">
    <text evidence="4">Belongs to the GST superfamily.</text>
</comment>
<feature type="domain" description="GST N-terminal" evidence="5">
    <location>
        <begin position="22"/>
        <end position="101"/>
    </location>
</feature>
<dbReference type="CDD" id="cd03058">
    <property type="entry name" value="GST_N_Tau"/>
    <property type="match status" value="1"/>
</dbReference>
<dbReference type="GO" id="GO:0006749">
    <property type="term" value="P:glutathione metabolic process"/>
    <property type="evidence" value="ECO:0007669"/>
    <property type="project" value="InterPro"/>
</dbReference>
<dbReference type="InterPro" id="IPR036282">
    <property type="entry name" value="Glutathione-S-Trfase_C_sf"/>
</dbReference>
<dbReference type="AlphaFoldDB" id="A0A444ZRS1"/>
<evidence type="ECO:0000256" key="4">
    <source>
        <dbReference type="RuleBase" id="RU003494"/>
    </source>
</evidence>
<keyword evidence="8" id="KW-1185">Reference proteome</keyword>
<dbReference type="FunFam" id="1.20.1050.10:FF:000012">
    <property type="entry name" value="Tau class glutathione S-transferase"/>
    <property type="match status" value="1"/>
</dbReference>
<dbReference type="PROSITE" id="PS50404">
    <property type="entry name" value="GST_NTER"/>
    <property type="match status" value="1"/>
</dbReference>
<dbReference type="InterPro" id="IPR004046">
    <property type="entry name" value="GST_C"/>
</dbReference>
<feature type="domain" description="GST C-terminal" evidence="6">
    <location>
        <begin position="106"/>
        <end position="237"/>
    </location>
</feature>
<evidence type="ECO:0000256" key="2">
    <source>
        <dbReference type="ARBA" id="ARBA00022679"/>
    </source>
</evidence>
<dbReference type="Gene3D" id="3.40.30.10">
    <property type="entry name" value="Glutaredoxin"/>
    <property type="match status" value="1"/>
</dbReference>
<dbReference type="Pfam" id="PF00043">
    <property type="entry name" value="GST_C"/>
    <property type="match status" value="1"/>
</dbReference>
<dbReference type="InterPro" id="IPR010987">
    <property type="entry name" value="Glutathione-S-Trfase_C-like"/>
</dbReference>
<dbReference type="Pfam" id="PF02798">
    <property type="entry name" value="GST_N"/>
    <property type="match status" value="1"/>
</dbReference>
<dbReference type="CDD" id="cd03185">
    <property type="entry name" value="GST_C_Tau"/>
    <property type="match status" value="1"/>
</dbReference>
<gene>
    <name evidence="7" type="ORF">Ahy_B03g061677</name>
</gene>
<dbReference type="SUPFAM" id="SSF47616">
    <property type="entry name" value="GST C-terminal domain-like"/>
    <property type="match status" value="1"/>
</dbReference>
<dbReference type="InterPro" id="IPR045073">
    <property type="entry name" value="Omega/Tau-like"/>
</dbReference>
<keyword evidence="2" id="KW-0808">Transferase</keyword>
<name>A0A444ZRS1_ARAHY</name>
<dbReference type="InterPro" id="IPR040079">
    <property type="entry name" value="Glutathione_S-Trfase"/>
</dbReference>
<dbReference type="GO" id="GO:0005737">
    <property type="term" value="C:cytoplasm"/>
    <property type="evidence" value="ECO:0007669"/>
    <property type="project" value="TreeGrafter"/>
</dbReference>
<evidence type="ECO:0000256" key="1">
    <source>
        <dbReference type="ARBA" id="ARBA00012452"/>
    </source>
</evidence>
<dbReference type="PANTHER" id="PTHR11260:SF474">
    <property type="entry name" value="GLUTATHIONE TRANSFERASE"/>
    <property type="match status" value="1"/>
</dbReference>
<dbReference type="Proteomes" id="UP000289738">
    <property type="component" value="Chromosome B03"/>
</dbReference>
<evidence type="ECO:0000313" key="7">
    <source>
        <dbReference type="EMBL" id="RYR16782.1"/>
    </source>
</evidence>
<dbReference type="PROSITE" id="PS50405">
    <property type="entry name" value="GST_CTER"/>
    <property type="match status" value="1"/>
</dbReference>
<proteinExistence type="inferred from homology"/>
<protein>
    <recommendedName>
        <fullName evidence="1">glutathione transferase</fullName>
        <ecNumber evidence="1">2.5.1.18</ecNumber>
    </recommendedName>
</protein>
<evidence type="ECO:0000259" key="5">
    <source>
        <dbReference type="PROSITE" id="PS50404"/>
    </source>
</evidence>
<dbReference type="SFLD" id="SFLDS00019">
    <property type="entry name" value="Glutathione_Transferase_(cytos"/>
    <property type="match status" value="1"/>
</dbReference>
<evidence type="ECO:0000256" key="3">
    <source>
        <dbReference type="ARBA" id="ARBA00047960"/>
    </source>
</evidence>
<dbReference type="GO" id="GO:0004364">
    <property type="term" value="F:glutathione transferase activity"/>
    <property type="evidence" value="ECO:0007669"/>
    <property type="project" value="UniProtKB-EC"/>
</dbReference>
<organism evidence="7 8">
    <name type="scientific">Arachis hypogaea</name>
    <name type="common">Peanut</name>
    <dbReference type="NCBI Taxonomy" id="3818"/>
    <lineage>
        <taxon>Eukaryota</taxon>
        <taxon>Viridiplantae</taxon>
        <taxon>Streptophyta</taxon>
        <taxon>Embryophyta</taxon>
        <taxon>Tracheophyta</taxon>
        <taxon>Spermatophyta</taxon>
        <taxon>Magnoliopsida</taxon>
        <taxon>eudicotyledons</taxon>
        <taxon>Gunneridae</taxon>
        <taxon>Pentapetalae</taxon>
        <taxon>rosids</taxon>
        <taxon>fabids</taxon>
        <taxon>Fabales</taxon>
        <taxon>Fabaceae</taxon>
        <taxon>Papilionoideae</taxon>
        <taxon>50 kb inversion clade</taxon>
        <taxon>dalbergioids sensu lato</taxon>
        <taxon>Dalbergieae</taxon>
        <taxon>Pterocarpus clade</taxon>
        <taxon>Arachis</taxon>
    </lineage>
</organism>
<dbReference type="FunFam" id="3.40.30.10:FF:000014">
    <property type="entry name" value="Tau class glutathione S-transferase"/>
    <property type="match status" value="1"/>
</dbReference>
<dbReference type="PANTHER" id="PTHR11260">
    <property type="entry name" value="GLUTATHIONE S-TRANSFERASE, GST, SUPERFAMILY, GST DOMAIN CONTAINING"/>
    <property type="match status" value="1"/>
</dbReference>
<sequence>MVKKGTHRRNKIECKTKKMGSKDVKLVSYWVSPFGKRAEWALKLKGVEYEYIEEDIYNKSNLLLELNPVHKKVPVLVHGNKAIAESFVILEYIDETWKQYPLMPHDPYQRAHARFWAISAEQKVGEGSWIALIKSGEEKEKALDKASEVLEKIEEEIKGKKFFGGDNIGYLDIALGWIPCIIPLWEEVGSMQIIDPLKLPAINEWMTNFLNHPVVKDSLPPRDKALDYFHSLKKKNAPN</sequence>
<dbReference type="InterPro" id="IPR045074">
    <property type="entry name" value="GST_C_Tau"/>
</dbReference>
<dbReference type="SFLD" id="SFLDG00358">
    <property type="entry name" value="Main_(cytGST)"/>
    <property type="match status" value="1"/>
</dbReference>
<dbReference type="SFLD" id="SFLDG01152">
    <property type="entry name" value="Main.3:_Omega-_and_Tau-like"/>
    <property type="match status" value="1"/>
</dbReference>
<evidence type="ECO:0000259" key="6">
    <source>
        <dbReference type="PROSITE" id="PS50405"/>
    </source>
</evidence>
<dbReference type="EC" id="2.5.1.18" evidence="1"/>
<dbReference type="InterPro" id="IPR036249">
    <property type="entry name" value="Thioredoxin-like_sf"/>
</dbReference>
<accession>A0A444ZRS1</accession>
<comment type="catalytic activity">
    <reaction evidence="3">
        <text>RX + glutathione = an S-substituted glutathione + a halide anion + H(+)</text>
        <dbReference type="Rhea" id="RHEA:16437"/>
        <dbReference type="ChEBI" id="CHEBI:15378"/>
        <dbReference type="ChEBI" id="CHEBI:16042"/>
        <dbReference type="ChEBI" id="CHEBI:17792"/>
        <dbReference type="ChEBI" id="CHEBI:57925"/>
        <dbReference type="ChEBI" id="CHEBI:90779"/>
        <dbReference type="EC" id="2.5.1.18"/>
    </reaction>
</comment>